<gene>
    <name evidence="2" type="ORF">EYF80_065314</name>
</gene>
<sequence>MRRKTSFCAAPRGPGSDRRMTSSSRFSRRWTR</sequence>
<comment type="caution">
    <text evidence="2">The sequence shown here is derived from an EMBL/GenBank/DDBJ whole genome shotgun (WGS) entry which is preliminary data.</text>
</comment>
<organism evidence="2 3">
    <name type="scientific">Liparis tanakae</name>
    <name type="common">Tanaka's snailfish</name>
    <dbReference type="NCBI Taxonomy" id="230148"/>
    <lineage>
        <taxon>Eukaryota</taxon>
        <taxon>Metazoa</taxon>
        <taxon>Chordata</taxon>
        <taxon>Craniata</taxon>
        <taxon>Vertebrata</taxon>
        <taxon>Euteleostomi</taxon>
        <taxon>Actinopterygii</taxon>
        <taxon>Neopterygii</taxon>
        <taxon>Teleostei</taxon>
        <taxon>Neoteleostei</taxon>
        <taxon>Acanthomorphata</taxon>
        <taxon>Eupercaria</taxon>
        <taxon>Perciformes</taxon>
        <taxon>Cottioidei</taxon>
        <taxon>Cottales</taxon>
        <taxon>Liparidae</taxon>
        <taxon>Liparis</taxon>
    </lineage>
</organism>
<dbReference type="Proteomes" id="UP000314294">
    <property type="component" value="Unassembled WGS sequence"/>
</dbReference>
<dbReference type="EMBL" id="SRLO01014999">
    <property type="protein sequence ID" value="TNN24560.1"/>
    <property type="molecule type" value="Genomic_DNA"/>
</dbReference>
<protein>
    <submittedName>
        <fullName evidence="2">Uncharacterized protein</fullName>
    </submittedName>
</protein>
<evidence type="ECO:0000256" key="1">
    <source>
        <dbReference type="SAM" id="MobiDB-lite"/>
    </source>
</evidence>
<evidence type="ECO:0000313" key="2">
    <source>
        <dbReference type="EMBL" id="TNN24560.1"/>
    </source>
</evidence>
<proteinExistence type="predicted"/>
<dbReference type="AlphaFoldDB" id="A0A4Z2E7L3"/>
<evidence type="ECO:0000313" key="3">
    <source>
        <dbReference type="Proteomes" id="UP000314294"/>
    </source>
</evidence>
<name>A0A4Z2E7L3_9TELE</name>
<reference evidence="2 3" key="1">
    <citation type="submission" date="2019-03" db="EMBL/GenBank/DDBJ databases">
        <title>First draft genome of Liparis tanakae, snailfish: a comprehensive survey of snailfish specific genes.</title>
        <authorList>
            <person name="Kim W."/>
            <person name="Song I."/>
            <person name="Jeong J.-H."/>
            <person name="Kim D."/>
            <person name="Kim S."/>
            <person name="Ryu S."/>
            <person name="Song J.Y."/>
            <person name="Lee S.K."/>
        </authorList>
    </citation>
    <scope>NUCLEOTIDE SEQUENCE [LARGE SCALE GENOMIC DNA]</scope>
    <source>
        <tissue evidence="2">Muscle</tissue>
    </source>
</reference>
<keyword evidence="3" id="KW-1185">Reference proteome</keyword>
<accession>A0A4Z2E7L3</accession>
<feature type="region of interest" description="Disordered" evidence="1">
    <location>
        <begin position="1"/>
        <end position="32"/>
    </location>
</feature>